<accession>A0A5C3QA19</accession>
<evidence type="ECO:0000313" key="3">
    <source>
        <dbReference type="Proteomes" id="UP000305067"/>
    </source>
</evidence>
<organism evidence="2 3">
    <name type="scientific">Pterulicium gracile</name>
    <dbReference type="NCBI Taxonomy" id="1884261"/>
    <lineage>
        <taxon>Eukaryota</taxon>
        <taxon>Fungi</taxon>
        <taxon>Dikarya</taxon>
        <taxon>Basidiomycota</taxon>
        <taxon>Agaricomycotina</taxon>
        <taxon>Agaricomycetes</taxon>
        <taxon>Agaricomycetidae</taxon>
        <taxon>Agaricales</taxon>
        <taxon>Pleurotineae</taxon>
        <taxon>Pterulaceae</taxon>
        <taxon>Pterulicium</taxon>
    </lineage>
</organism>
<evidence type="ECO:0000256" key="1">
    <source>
        <dbReference type="SAM" id="MobiDB-lite"/>
    </source>
</evidence>
<gene>
    <name evidence="2" type="ORF">BDV98DRAFT_595256</name>
</gene>
<dbReference type="AlphaFoldDB" id="A0A5C3QA19"/>
<feature type="compositionally biased region" description="Acidic residues" evidence="1">
    <location>
        <begin position="96"/>
        <end position="116"/>
    </location>
</feature>
<feature type="region of interest" description="Disordered" evidence="1">
    <location>
        <begin position="96"/>
        <end position="132"/>
    </location>
</feature>
<sequence length="293" mass="32033">MERPPLPPAVLPNLTHLTLHSNLAVDITDPTVVVTPRLTHLDASMLFNPYTPGWQADALAQLASFVTASHCDIQEFTCRLETLVHVDSESLLDELEEELEDDDDDVGSGTGDDESADNGNDQPLSSKASFPSSPVTGVHFNFMDVEMAEGDSDGDSDYVPSHDSQDENTASPIQSANEDDDNVALTVVNAPVSRIRVQRAMRNLTILRLHQWNMESTHPVIRDITLAASSSVEKWSDLKAVADGEFERTVMTSPEFALCPKLEVLEFGVYHGGGDESGIDKYATFDGSDEWDV</sequence>
<feature type="compositionally biased region" description="Polar residues" evidence="1">
    <location>
        <begin position="117"/>
        <end position="132"/>
    </location>
</feature>
<dbReference type="Proteomes" id="UP000305067">
    <property type="component" value="Unassembled WGS sequence"/>
</dbReference>
<reference evidence="2 3" key="1">
    <citation type="journal article" date="2019" name="Nat. Ecol. Evol.">
        <title>Megaphylogeny resolves global patterns of mushroom evolution.</title>
        <authorList>
            <person name="Varga T."/>
            <person name="Krizsan K."/>
            <person name="Foldi C."/>
            <person name="Dima B."/>
            <person name="Sanchez-Garcia M."/>
            <person name="Sanchez-Ramirez S."/>
            <person name="Szollosi G.J."/>
            <person name="Szarkandi J.G."/>
            <person name="Papp V."/>
            <person name="Albert L."/>
            <person name="Andreopoulos W."/>
            <person name="Angelini C."/>
            <person name="Antonin V."/>
            <person name="Barry K.W."/>
            <person name="Bougher N.L."/>
            <person name="Buchanan P."/>
            <person name="Buyck B."/>
            <person name="Bense V."/>
            <person name="Catcheside P."/>
            <person name="Chovatia M."/>
            <person name="Cooper J."/>
            <person name="Damon W."/>
            <person name="Desjardin D."/>
            <person name="Finy P."/>
            <person name="Geml J."/>
            <person name="Haridas S."/>
            <person name="Hughes K."/>
            <person name="Justo A."/>
            <person name="Karasinski D."/>
            <person name="Kautmanova I."/>
            <person name="Kiss B."/>
            <person name="Kocsube S."/>
            <person name="Kotiranta H."/>
            <person name="LaButti K.M."/>
            <person name="Lechner B.E."/>
            <person name="Liimatainen K."/>
            <person name="Lipzen A."/>
            <person name="Lukacs Z."/>
            <person name="Mihaltcheva S."/>
            <person name="Morgado L.N."/>
            <person name="Niskanen T."/>
            <person name="Noordeloos M.E."/>
            <person name="Ohm R.A."/>
            <person name="Ortiz-Santana B."/>
            <person name="Ovrebo C."/>
            <person name="Racz N."/>
            <person name="Riley R."/>
            <person name="Savchenko A."/>
            <person name="Shiryaev A."/>
            <person name="Soop K."/>
            <person name="Spirin V."/>
            <person name="Szebenyi C."/>
            <person name="Tomsovsky M."/>
            <person name="Tulloss R.E."/>
            <person name="Uehling J."/>
            <person name="Grigoriev I.V."/>
            <person name="Vagvolgyi C."/>
            <person name="Papp T."/>
            <person name="Martin F.M."/>
            <person name="Miettinen O."/>
            <person name="Hibbett D.S."/>
            <person name="Nagy L.G."/>
        </authorList>
    </citation>
    <scope>NUCLEOTIDE SEQUENCE [LARGE SCALE GENOMIC DNA]</scope>
    <source>
        <strain evidence="2 3">CBS 309.79</strain>
    </source>
</reference>
<dbReference type="EMBL" id="ML178836">
    <property type="protein sequence ID" value="TFK98904.1"/>
    <property type="molecule type" value="Genomic_DNA"/>
</dbReference>
<feature type="compositionally biased region" description="Polar residues" evidence="1">
    <location>
        <begin position="167"/>
        <end position="176"/>
    </location>
</feature>
<proteinExistence type="predicted"/>
<keyword evidence="3" id="KW-1185">Reference proteome</keyword>
<protein>
    <submittedName>
        <fullName evidence="2">Uncharacterized protein</fullName>
    </submittedName>
</protein>
<evidence type="ECO:0000313" key="2">
    <source>
        <dbReference type="EMBL" id="TFK98904.1"/>
    </source>
</evidence>
<name>A0A5C3QA19_9AGAR</name>
<feature type="region of interest" description="Disordered" evidence="1">
    <location>
        <begin position="149"/>
        <end position="182"/>
    </location>
</feature>